<dbReference type="RefSeq" id="WP_073065021.1">
    <property type="nucleotide sequence ID" value="NZ_FQUS01000013.1"/>
</dbReference>
<accession>A0A1M5EQT2</accession>
<organism evidence="2 3">
    <name type="scientific">Fodinibius roseus</name>
    <dbReference type="NCBI Taxonomy" id="1194090"/>
    <lineage>
        <taxon>Bacteria</taxon>
        <taxon>Pseudomonadati</taxon>
        <taxon>Balneolota</taxon>
        <taxon>Balneolia</taxon>
        <taxon>Balneolales</taxon>
        <taxon>Balneolaceae</taxon>
        <taxon>Fodinibius</taxon>
    </lineage>
</organism>
<evidence type="ECO:0000259" key="1">
    <source>
        <dbReference type="Pfam" id="PF12680"/>
    </source>
</evidence>
<dbReference type="EMBL" id="FQUS01000013">
    <property type="protein sequence ID" value="SHF81516.1"/>
    <property type="molecule type" value="Genomic_DNA"/>
</dbReference>
<dbReference type="Gene3D" id="3.10.450.50">
    <property type="match status" value="1"/>
</dbReference>
<protein>
    <submittedName>
        <fullName evidence="2">SnoaL-like domain-containing protein</fullName>
    </submittedName>
</protein>
<dbReference type="OrthoDB" id="6692273at2"/>
<evidence type="ECO:0000313" key="2">
    <source>
        <dbReference type="EMBL" id="SHF81516.1"/>
    </source>
</evidence>
<gene>
    <name evidence="2" type="ORF">SAMN05443144_113134</name>
</gene>
<dbReference type="InterPro" id="IPR032710">
    <property type="entry name" value="NTF2-like_dom_sf"/>
</dbReference>
<dbReference type="Proteomes" id="UP000184041">
    <property type="component" value="Unassembled WGS sequence"/>
</dbReference>
<reference evidence="2 3" key="1">
    <citation type="submission" date="2016-11" db="EMBL/GenBank/DDBJ databases">
        <authorList>
            <person name="Jaros S."/>
            <person name="Januszkiewicz K."/>
            <person name="Wedrychowicz H."/>
        </authorList>
    </citation>
    <scope>NUCLEOTIDE SEQUENCE [LARGE SCALE GENOMIC DNA]</scope>
    <source>
        <strain evidence="2 3">DSM 21986</strain>
    </source>
</reference>
<dbReference type="STRING" id="1194090.SAMN05443144_113134"/>
<dbReference type="InterPro" id="IPR037401">
    <property type="entry name" value="SnoaL-like"/>
</dbReference>
<name>A0A1M5EQT2_9BACT</name>
<proteinExistence type="predicted"/>
<dbReference type="AlphaFoldDB" id="A0A1M5EQT2"/>
<dbReference type="Pfam" id="PF12680">
    <property type="entry name" value="SnoaL_2"/>
    <property type="match status" value="1"/>
</dbReference>
<sequence>MKTKNQELLEEINKAFARNDSDFIIERVTNTIRWEIIGDRTVEGKEAFAQALKEMEADEPMELTIHHIITHGKEASVNGEMKTAGGEVYAFCDVYKFSGFKNPKITEMTSYVIEM</sequence>
<dbReference type="SUPFAM" id="SSF54427">
    <property type="entry name" value="NTF2-like"/>
    <property type="match status" value="1"/>
</dbReference>
<keyword evidence="3" id="KW-1185">Reference proteome</keyword>
<feature type="domain" description="SnoaL-like" evidence="1">
    <location>
        <begin position="11"/>
        <end position="107"/>
    </location>
</feature>
<evidence type="ECO:0000313" key="3">
    <source>
        <dbReference type="Proteomes" id="UP000184041"/>
    </source>
</evidence>